<feature type="transmembrane region" description="Helical" evidence="1">
    <location>
        <begin position="12"/>
        <end position="35"/>
    </location>
</feature>
<dbReference type="Proteomes" id="UP000054735">
    <property type="component" value="Unassembled WGS sequence"/>
</dbReference>
<dbReference type="AlphaFoldDB" id="A0A378IAP8"/>
<evidence type="ECO:0000313" key="5">
    <source>
        <dbReference type="Proteomes" id="UP000255066"/>
    </source>
</evidence>
<dbReference type="STRING" id="28083.Lbir_1993"/>
<reference evidence="3 5" key="2">
    <citation type="submission" date="2018-06" db="EMBL/GenBank/DDBJ databases">
        <authorList>
            <consortium name="Pathogen Informatics"/>
            <person name="Doyle S."/>
        </authorList>
    </citation>
    <scope>NUCLEOTIDE SEQUENCE [LARGE SCALE GENOMIC DNA]</scope>
    <source>
        <strain evidence="3 5">NCTC12437</strain>
    </source>
</reference>
<evidence type="ECO:0000313" key="3">
    <source>
        <dbReference type="EMBL" id="STX32317.1"/>
    </source>
</evidence>
<dbReference type="Pfam" id="PF16074">
    <property type="entry name" value="PilW"/>
    <property type="match status" value="1"/>
</dbReference>
<name>A0A378IAP8_9GAMM</name>
<dbReference type="Proteomes" id="UP000255066">
    <property type="component" value="Unassembled WGS sequence"/>
</dbReference>
<reference evidence="2 4" key="1">
    <citation type="submission" date="2015-11" db="EMBL/GenBank/DDBJ databases">
        <title>Genomic analysis of 38 Legionella species identifies large and diverse effector repertoires.</title>
        <authorList>
            <person name="Burstein D."/>
            <person name="Amaro F."/>
            <person name="Zusman T."/>
            <person name="Lifshitz Z."/>
            <person name="Cohen O."/>
            <person name="Gilbert J.A."/>
            <person name="Pupko T."/>
            <person name="Shuman H.A."/>
            <person name="Segal G."/>
        </authorList>
    </citation>
    <scope>NUCLEOTIDE SEQUENCE [LARGE SCALE GENOMIC DNA]</scope>
    <source>
        <strain evidence="2 4">CDC#1407-AL-14</strain>
    </source>
</reference>
<dbReference type="RefSeq" id="WP_058524012.1">
    <property type="nucleotide sequence ID" value="NZ_CAAAHV010000059.1"/>
</dbReference>
<keyword evidence="1" id="KW-0472">Membrane</keyword>
<dbReference type="InterPro" id="IPR032092">
    <property type="entry name" value="PilW"/>
</dbReference>
<dbReference type="EMBL" id="UGNW01000001">
    <property type="protein sequence ID" value="STX32317.1"/>
    <property type="molecule type" value="Genomic_DNA"/>
</dbReference>
<sequence>MNALQRKENGFSIIEFMIAISLGTFLVAAISVVYLSNKTTFVIQDALARLQENGRYANYMMSYDLRMAGYQGCANQKQMQVTNLIKNVSTMLDYDKPLRGFDGNGSSFSPSLPANLQGKSVAGSDIIEIRKASSLGIRLRDDMNRPNNPILVYDRMGIEAGTPLMITNCSVGDLFIAGANSNATAITHSSNQNISNDLSIAYLHNAQLAVLDYYAFYIKNTGRVNAQNQPILALVRMDRNGNEEEIADGVEQMRITYGIDTNGDNAADTYQTATQVENSNNWNNVIAVQINLLMSTVENVADKATSYLFNGTSLTPTDRKLRREWNIFVTLRNRGLPI</sequence>
<gene>
    <name evidence="3" type="primary">pilW</name>
    <name evidence="2" type="ORF">Lbir_1993</name>
    <name evidence="3" type="ORF">NCTC12437_02102</name>
</gene>
<evidence type="ECO:0000256" key="1">
    <source>
        <dbReference type="SAM" id="Phobius"/>
    </source>
</evidence>
<evidence type="ECO:0000313" key="2">
    <source>
        <dbReference type="EMBL" id="KTC69514.1"/>
    </source>
</evidence>
<dbReference type="EMBL" id="LNXT01000039">
    <property type="protein sequence ID" value="KTC69514.1"/>
    <property type="molecule type" value="Genomic_DNA"/>
</dbReference>
<protein>
    <submittedName>
        <fullName evidence="2">Type IV fimbrial biogenesis PilW-like protein</fullName>
    </submittedName>
    <submittedName>
        <fullName evidence="3">Type IV pilus assembly protein PilW</fullName>
    </submittedName>
</protein>
<accession>A0A378IAP8</accession>
<organism evidence="3 5">
    <name type="scientific">Legionella birminghamensis</name>
    <dbReference type="NCBI Taxonomy" id="28083"/>
    <lineage>
        <taxon>Bacteria</taxon>
        <taxon>Pseudomonadati</taxon>
        <taxon>Pseudomonadota</taxon>
        <taxon>Gammaproteobacteria</taxon>
        <taxon>Legionellales</taxon>
        <taxon>Legionellaceae</taxon>
        <taxon>Legionella</taxon>
    </lineage>
</organism>
<evidence type="ECO:0000313" key="4">
    <source>
        <dbReference type="Proteomes" id="UP000054735"/>
    </source>
</evidence>
<proteinExistence type="predicted"/>
<keyword evidence="1" id="KW-0812">Transmembrane</keyword>
<dbReference type="GO" id="GO:0043683">
    <property type="term" value="P:type IV pilus assembly"/>
    <property type="evidence" value="ECO:0007669"/>
    <property type="project" value="InterPro"/>
</dbReference>
<dbReference type="Pfam" id="PF07963">
    <property type="entry name" value="N_methyl"/>
    <property type="match status" value="1"/>
</dbReference>
<dbReference type="OrthoDB" id="5296662at2"/>
<dbReference type="InterPro" id="IPR012902">
    <property type="entry name" value="N_methyl_site"/>
</dbReference>
<keyword evidence="4" id="KW-1185">Reference proteome</keyword>
<keyword evidence="1" id="KW-1133">Transmembrane helix</keyword>